<dbReference type="Gene3D" id="3.10.20.90">
    <property type="entry name" value="Phosphatidylinositol 3-kinase Catalytic Subunit, Chain A, domain 1"/>
    <property type="match status" value="1"/>
</dbReference>
<dbReference type="Pfam" id="PF00412">
    <property type="entry name" value="LIM"/>
    <property type="match status" value="1"/>
</dbReference>
<dbReference type="GO" id="GO:0007165">
    <property type="term" value="P:signal transduction"/>
    <property type="evidence" value="ECO:0007669"/>
    <property type="project" value="InterPro"/>
</dbReference>
<evidence type="ECO:0000256" key="4">
    <source>
        <dbReference type="ARBA" id="ARBA00022990"/>
    </source>
</evidence>
<dbReference type="OrthoDB" id="9976881at2759"/>
<organism evidence="14 15">
    <name type="scientific">Acanthosepion pharaonis</name>
    <name type="common">Pharaoh cuttlefish</name>
    <name type="synonym">Sepia pharaonis</name>
    <dbReference type="NCBI Taxonomy" id="158019"/>
    <lineage>
        <taxon>Eukaryota</taxon>
        <taxon>Metazoa</taxon>
        <taxon>Spiralia</taxon>
        <taxon>Lophotrochozoa</taxon>
        <taxon>Mollusca</taxon>
        <taxon>Cephalopoda</taxon>
        <taxon>Coleoidea</taxon>
        <taxon>Decapodiformes</taxon>
        <taxon>Sepiida</taxon>
        <taxon>Sepiina</taxon>
        <taxon>Sepiidae</taxon>
        <taxon>Acanthosepion</taxon>
    </lineage>
</organism>
<dbReference type="CDD" id="cd21886">
    <property type="entry name" value="SARAH_RASSF2-like"/>
    <property type="match status" value="1"/>
</dbReference>
<dbReference type="InterPro" id="IPR001781">
    <property type="entry name" value="Znf_LIM"/>
</dbReference>
<dbReference type="InterPro" id="IPR033614">
    <property type="entry name" value="RASSF1-6"/>
</dbReference>
<dbReference type="CDD" id="cd01784">
    <property type="entry name" value="RA_RASSF2_like"/>
    <property type="match status" value="1"/>
</dbReference>
<evidence type="ECO:0000256" key="9">
    <source>
        <dbReference type="PROSITE-ProRule" id="PRU00339"/>
    </source>
</evidence>
<dbReference type="Pfam" id="PF00788">
    <property type="entry name" value="RA"/>
    <property type="match status" value="1"/>
</dbReference>
<feature type="domain" description="Ras-associating" evidence="13">
    <location>
        <begin position="415"/>
        <end position="503"/>
    </location>
</feature>
<feature type="region of interest" description="Disordered" evidence="10">
    <location>
        <begin position="106"/>
        <end position="132"/>
    </location>
</feature>
<keyword evidence="5 8" id="KW-0440">LIM domain</keyword>
<dbReference type="InterPro" id="IPR000159">
    <property type="entry name" value="RA_dom"/>
</dbReference>
<evidence type="ECO:0000256" key="3">
    <source>
        <dbReference type="ARBA" id="ARBA00022833"/>
    </source>
</evidence>
<evidence type="ECO:0000259" key="13">
    <source>
        <dbReference type="PROSITE" id="PS50200"/>
    </source>
</evidence>
<accession>A0A812ETJ0</accession>
<dbReference type="Gene3D" id="1.25.40.10">
    <property type="entry name" value="Tetratricopeptide repeat domain"/>
    <property type="match status" value="1"/>
</dbReference>
<dbReference type="FunFam" id="2.10.110.10:FF:000054">
    <property type="entry name" value="Cysteine-rich protein 1"/>
    <property type="match status" value="1"/>
</dbReference>
<keyword evidence="11" id="KW-0812">Transmembrane</keyword>
<evidence type="ECO:0000256" key="2">
    <source>
        <dbReference type="ARBA" id="ARBA00022723"/>
    </source>
</evidence>
<keyword evidence="9" id="KW-0802">TPR repeat</keyword>
<keyword evidence="3 8" id="KW-0862">Zinc</keyword>
<dbReference type="PROSITE" id="PS00478">
    <property type="entry name" value="LIM_DOMAIN_1"/>
    <property type="match status" value="1"/>
</dbReference>
<evidence type="ECO:0000259" key="12">
    <source>
        <dbReference type="PROSITE" id="PS50023"/>
    </source>
</evidence>
<dbReference type="EMBL" id="CAHIKZ030005560">
    <property type="protein sequence ID" value="CAE1329780.1"/>
    <property type="molecule type" value="Genomic_DNA"/>
</dbReference>
<dbReference type="PROSITE" id="PS50200">
    <property type="entry name" value="RA"/>
    <property type="match status" value="1"/>
</dbReference>
<feature type="domain" description="LIM zinc-binding" evidence="12">
    <location>
        <begin position="2"/>
        <end position="62"/>
    </location>
</feature>
<gene>
    <name evidence="14" type="ORF">SPHA_79177</name>
</gene>
<keyword evidence="2 8" id="KW-0479">Metal-binding</keyword>
<dbReference type="SUPFAM" id="SSF54236">
    <property type="entry name" value="Ubiquitin-like"/>
    <property type="match status" value="1"/>
</dbReference>
<evidence type="ECO:0000256" key="10">
    <source>
        <dbReference type="SAM" id="MobiDB-lite"/>
    </source>
</evidence>
<evidence type="ECO:0000256" key="7">
    <source>
        <dbReference type="ARBA" id="ARBA00072537"/>
    </source>
</evidence>
<dbReference type="SUPFAM" id="SSF48452">
    <property type="entry name" value="TPR-like"/>
    <property type="match status" value="1"/>
</dbReference>
<dbReference type="InterPro" id="IPR011990">
    <property type="entry name" value="TPR-like_helical_dom_sf"/>
</dbReference>
<dbReference type="SMART" id="SM00132">
    <property type="entry name" value="LIM"/>
    <property type="match status" value="1"/>
</dbReference>
<name>A0A812ETJ0_ACAPH</name>
<comment type="caution">
    <text evidence="14">The sequence shown here is derived from an EMBL/GenBank/DDBJ whole genome shotgun (WGS) entry which is preliminary data.</text>
</comment>
<dbReference type="AlphaFoldDB" id="A0A812ETJ0"/>
<protein>
    <recommendedName>
        <fullName evidence="7">Cysteine-rich protein 1</fullName>
    </recommendedName>
</protein>
<evidence type="ECO:0000256" key="5">
    <source>
        <dbReference type="ARBA" id="ARBA00023038"/>
    </source>
</evidence>
<dbReference type="InterPro" id="IPR029071">
    <property type="entry name" value="Ubiquitin-like_domsf"/>
</dbReference>
<comment type="function">
    <text evidence="6">Seems to have a role in zinc absorption and may function as an intracellular zinc transport protein.</text>
</comment>
<evidence type="ECO:0000313" key="15">
    <source>
        <dbReference type="Proteomes" id="UP000597762"/>
    </source>
</evidence>
<keyword evidence="4" id="KW-0007">Acetylation</keyword>
<dbReference type="SUPFAM" id="SSF57716">
    <property type="entry name" value="Glucocorticoid receptor-like (DNA-binding domain)"/>
    <property type="match status" value="2"/>
</dbReference>
<evidence type="ECO:0000256" key="11">
    <source>
        <dbReference type="SAM" id="Phobius"/>
    </source>
</evidence>
<keyword evidence="1" id="KW-0488">Methylation</keyword>
<dbReference type="PROSITE" id="PS50005">
    <property type="entry name" value="TPR"/>
    <property type="match status" value="1"/>
</dbReference>
<dbReference type="PROSITE" id="PS50023">
    <property type="entry name" value="LIM_DOMAIN_2"/>
    <property type="match status" value="1"/>
</dbReference>
<evidence type="ECO:0000313" key="14">
    <source>
        <dbReference type="EMBL" id="CAE1329780.1"/>
    </source>
</evidence>
<evidence type="ECO:0000256" key="6">
    <source>
        <dbReference type="ARBA" id="ARBA00055254"/>
    </source>
</evidence>
<dbReference type="SMART" id="SM00314">
    <property type="entry name" value="RA"/>
    <property type="match status" value="1"/>
</dbReference>
<dbReference type="Proteomes" id="UP000597762">
    <property type="component" value="Unassembled WGS sequence"/>
</dbReference>
<dbReference type="GO" id="GO:0046872">
    <property type="term" value="F:metal ion binding"/>
    <property type="evidence" value="ECO:0007669"/>
    <property type="project" value="UniProtKB-KW"/>
</dbReference>
<evidence type="ECO:0000256" key="1">
    <source>
        <dbReference type="ARBA" id="ARBA00022481"/>
    </source>
</evidence>
<sequence>MNKCHKCGKPVYFAERKSSLGKEWHPSCLRCGQCEKVLTPGQHAEHKGHPYCNKCYQALFGPQMFGYGSNVFSQANYRRNQAVPIKDKATKDPPTLRKSGNVVAVTHSDTEDKSTSTVPANIPLKNGHSSSHMNKDDIVSPNNHSGASFLATCSATITSSSLNYSNSLPHRTLPAKNNTLPSPVKNKALSSPINHGTFSSPVVLDNESCSSFFSLNSQDTLVAPLTLTSQKIIGTLSSPLNLDTLTSPINYGTLAKIFENGILHNQDQETEVCPRQKILEQVQSYNAFYEGKRGCLTMNQINGEDVIEGQLRIYWQVTIPIQLKQCDDVPVPPIASWRHSYYAAIGNGFEVDNSNLKPSESPSASPKKFGFDDSLIIPSSDGVVRRRNIRKSNTVAYRADRPNKWKRASINGHIYNYDTRVFTPVIGSCTSVTVNNSMTVPHVIRTLLEKFKVENDAEEFSLYVVTEAEGERELQDNDVPLLERLSLGPDETNAKIFIREKDFQTSVVVEEPESLEEKTLNLPAEAQHTLDAVKKGTFELNIVEQLMALPDGVLKGLLQKFMDDEEKDVQKIKDKYSKIKTVLNNYLSLSEETTTNAAATENSCSPSFFKTKNLEDPLKTKLEHFGTSVIWRGRQKTALNSDLKKEALISLNVAMDMYAQGKNDKALKLFQHAIALDPKHADILNEYGEFIEKYKKDIVLANHLYCQAVIASPTHSKALANSERTLPLVEEIDQNYFNLQSLLTTFIYLFLFIITNVVV</sequence>
<evidence type="ECO:0000256" key="8">
    <source>
        <dbReference type="PROSITE-ProRule" id="PRU00125"/>
    </source>
</evidence>
<proteinExistence type="predicted"/>
<dbReference type="PANTHER" id="PTHR22738:SF15">
    <property type="entry name" value="LD40758P"/>
    <property type="match status" value="1"/>
</dbReference>
<dbReference type="Gene3D" id="2.10.110.10">
    <property type="entry name" value="Cysteine Rich Protein"/>
    <property type="match status" value="1"/>
</dbReference>
<keyword evidence="11" id="KW-0472">Membrane</keyword>
<feature type="repeat" description="TPR" evidence="9">
    <location>
        <begin position="647"/>
        <end position="680"/>
    </location>
</feature>
<dbReference type="CDD" id="cd09401">
    <property type="entry name" value="LIM_TLP_like"/>
    <property type="match status" value="1"/>
</dbReference>
<keyword evidence="15" id="KW-1185">Reference proteome</keyword>
<dbReference type="InterPro" id="IPR019734">
    <property type="entry name" value="TPR_rpt"/>
</dbReference>
<keyword evidence="11" id="KW-1133">Transmembrane helix</keyword>
<dbReference type="PANTHER" id="PTHR22738">
    <property type="entry name" value="RASSF"/>
    <property type="match status" value="1"/>
</dbReference>
<reference evidence="14" key="1">
    <citation type="submission" date="2021-01" db="EMBL/GenBank/DDBJ databases">
        <authorList>
            <person name="Li R."/>
            <person name="Bekaert M."/>
        </authorList>
    </citation>
    <scope>NUCLEOTIDE SEQUENCE</scope>
    <source>
        <strain evidence="14">Farmed</strain>
    </source>
</reference>
<feature type="transmembrane region" description="Helical" evidence="11">
    <location>
        <begin position="736"/>
        <end position="758"/>
    </location>
</feature>